<reference evidence="1 2" key="1">
    <citation type="journal article" date="2018" name="Int. J. Syst. Evol. Microbiol.">
        <title>Planococcus salinus sp. nov., a moderately halophilic bacterium isolated from a saline-alkali soil.</title>
        <authorList>
            <person name="Gan L."/>
        </authorList>
    </citation>
    <scope>NUCLEOTIDE SEQUENCE [LARGE SCALE GENOMIC DNA]</scope>
    <source>
        <strain evidence="1 2">LCB217</strain>
    </source>
</reference>
<dbReference type="RefSeq" id="WP_123166721.1">
    <property type="nucleotide sequence ID" value="NZ_RIAX01000025.1"/>
</dbReference>
<protein>
    <submittedName>
        <fullName evidence="1">Uncharacterized protein</fullName>
    </submittedName>
</protein>
<proteinExistence type="predicted"/>
<name>A0A3M8P3X5_9BACL</name>
<organism evidence="1 2">
    <name type="scientific">Planococcus salinus</name>
    <dbReference type="NCBI Taxonomy" id="1848460"/>
    <lineage>
        <taxon>Bacteria</taxon>
        <taxon>Bacillati</taxon>
        <taxon>Bacillota</taxon>
        <taxon>Bacilli</taxon>
        <taxon>Bacillales</taxon>
        <taxon>Caryophanaceae</taxon>
        <taxon>Planococcus</taxon>
    </lineage>
</organism>
<sequence>MFGWVHEISVLAQFCSKKNRLWYSFVPLLFTGWHKFVPEKKTDLKMKPVIFLEKIQEKKWFLKRKTAQEKKKKNVDRL</sequence>
<gene>
    <name evidence="1" type="ORF">EEX84_16390</name>
</gene>
<evidence type="ECO:0000313" key="2">
    <source>
        <dbReference type="Proteomes" id="UP000275473"/>
    </source>
</evidence>
<accession>A0A3M8P3X5</accession>
<keyword evidence="2" id="KW-1185">Reference proteome</keyword>
<dbReference type="EMBL" id="RIAX01000025">
    <property type="protein sequence ID" value="RNF38090.1"/>
    <property type="molecule type" value="Genomic_DNA"/>
</dbReference>
<evidence type="ECO:0000313" key="1">
    <source>
        <dbReference type="EMBL" id="RNF38090.1"/>
    </source>
</evidence>
<dbReference type="Proteomes" id="UP000275473">
    <property type="component" value="Unassembled WGS sequence"/>
</dbReference>
<dbReference type="AlphaFoldDB" id="A0A3M8P3X5"/>
<comment type="caution">
    <text evidence="1">The sequence shown here is derived from an EMBL/GenBank/DDBJ whole genome shotgun (WGS) entry which is preliminary data.</text>
</comment>